<comment type="caution">
    <text evidence="1">The sequence shown here is derived from an EMBL/GenBank/DDBJ whole genome shotgun (WGS) entry which is preliminary data.</text>
</comment>
<keyword evidence="2" id="KW-1185">Reference proteome</keyword>
<dbReference type="OrthoDB" id="1730120at2759"/>
<dbReference type="AlphaFoldDB" id="A0A2P5C9L0"/>
<dbReference type="Pfam" id="PF14223">
    <property type="entry name" value="Retrotran_gag_2"/>
    <property type="match status" value="1"/>
</dbReference>
<dbReference type="Proteomes" id="UP000237105">
    <property type="component" value="Unassembled WGS sequence"/>
</dbReference>
<protein>
    <recommendedName>
        <fullName evidence="3">Zinc finger, CCHC-type</fullName>
    </recommendedName>
</protein>
<evidence type="ECO:0000313" key="2">
    <source>
        <dbReference type="Proteomes" id="UP000237105"/>
    </source>
</evidence>
<proteinExistence type="predicted"/>
<name>A0A2P5C9L0_PARAD</name>
<gene>
    <name evidence="1" type="ORF">PanWU01x14_171140</name>
</gene>
<evidence type="ECO:0000313" key="1">
    <source>
        <dbReference type="EMBL" id="PON57752.1"/>
    </source>
</evidence>
<sequence length="146" mass="16137">MNKGTTDHLSILNGIVSELEAIEVKIEDEDKVLRVIWSLPPSYEHVKPTLVYGKETVAFSEITSKLLSEERRLTCGGINIPSEGSVLVVDTKKKNSMKKNLICWGCRQSRYLKRNCQKSGACSAKSSKSSDASNIVSYDGDNDLVL</sequence>
<dbReference type="EMBL" id="JXTB01000156">
    <property type="protein sequence ID" value="PON57752.1"/>
    <property type="molecule type" value="Genomic_DNA"/>
</dbReference>
<organism evidence="1 2">
    <name type="scientific">Parasponia andersonii</name>
    <name type="common">Sponia andersonii</name>
    <dbReference type="NCBI Taxonomy" id="3476"/>
    <lineage>
        <taxon>Eukaryota</taxon>
        <taxon>Viridiplantae</taxon>
        <taxon>Streptophyta</taxon>
        <taxon>Embryophyta</taxon>
        <taxon>Tracheophyta</taxon>
        <taxon>Spermatophyta</taxon>
        <taxon>Magnoliopsida</taxon>
        <taxon>eudicotyledons</taxon>
        <taxon>Gunneridae</taxon>
        <taxon>Pentapetalae</taxon>
        <taxon>rosids</taxon>
        <taxon>fabids</taxon>
        <taxon>Rosales</taxon>
        <taxon>Cannabaceae</taxon>
        <taxon>Parasponia</taxon>
    </lineage>
</organism>
<accession>A0A2P5C9L0</accession>
<evidence type="ECO:0008006" key="3">
    <source>
        <dbReference type="Google" id="ProtNLM"/>
    </source>
</evidence>
<reference evidence="2" key="1">
    <citation type="submission" date="2016-06" db="EMBL/GenBank/DDBJ databases">
        <title>Parallel loss of symbiosis genes in relatives of nitrogen-fixing non-legume Parasponia.</title>
        <authorList>
            <person name="Van Velzen R."/>
            <person name="Holmer R."/>
            <person name="Bu F."/>
            <person name="Rutten L."/>
            <person name="Van Zeijl A."/>
            <person name="Liu W."/>
            <person name="Santuari L."/>
            <person name="Cao Q."/>
            <person name="Sharma T."/>
            <person name="Shen D."/>
            <person name="Roswanjaya Y."/>
            <person name="Wardhani T."/>
            <person name="Kalhor M.S."/>
            <person name="Jansen J."/>
            <person name="Van den Hoogen J."/>
            <person name="Gungor B."/>
            <person name="Hartog M."/>
            <person name="Hontelez J."/>
            <person name="Verver J."/>
            <person name="Yang W.-C."/>
            <person name="Schijlen E."/>
            <person name="Repin R."/>
            <person name="Schilthuizen M."/>
            <person name="Schranz E."/>
            <person name="Heidstra R."/>
            <person name="Miyata K."/>
            <person name="Fedorova E."/>
            <person name="Kohlen W."/>
            <person name="Bisseling T."/>
            <person name="Smit S."/>
            <person name="Geurts R."/>
        </authorList>
    </citation>
    <scope>NUCLEOTIDE SEQUENCE [LARGE SCALE GENOMIC DNA]</scope>
    <source>
        <strain evidence="2">cv. WU1-14</strain>
    </source>
</reference>